<feature type="compositionally biased region" description="Basic and acidic residues" evidence="1">
    <location>
        <begin position="9"/>
        <end position="26"/>
    </location>
</feature>
<sequence length="81" mass="8717">PIPVSNDGAQRHAEDIAADLNPRRPLEPGAVSSKEFDEVEQHAVLGQQKSDLQIEEMSVELEQHVAQGQGSASQEAKSGDE</sequence>
<feature type="compositionally biased region" description="Polar residues" evidence="1">
    <location>
        <begin position="66"/>
        <end position="81"/>
    </location>
</feature>
<feature type="non-terminal residue" evidence="2">
    <location>
        <position position="1"/>
    </location>
</feature>
<evidence type="ECO:0000256" key="1">
    <source>
        <dbReference type="SAM" id="MobiDB-lite"/>
    </source>
</evidence>
<gene>
    <name evidence="2" type="ORF">Tci_931931</name>
</gene>
<proteinExistence type="predicted"/>
<accession>A0A699XIW2</accession>
<dbReference type="EMBL" id="BKCJ011871654">
    <property type="protein sequence ID" value="GFD59962.1"/>
    <property type="molecule type" value="Genomic_DNA"/>
</dbReference>
<feature type="region of interest" description="Disordered" evidence="1">
    <location>
        <begin position="62"/>
        <end position="81"/>
    </location>
</feature>
<protein>
    <submittedName>
        <fullName evidence="2">Uncharacterized protein</fullName>
    </submittedName>
</protein>
<dbReference type="AlphaFoldDB" id="A0A699XIW2"/>
<feature type="non-terminal residue" evidence="2">
    <location>
        <position position="81"/>
    </location>
</feature>
<feature type="region of interest" description="Disordered" evidence="1">
    <location>
        <begin position="1"/>
        <end position="30"/>
    </location>
</feature>
<comment type="caution">
    <text evidence="2">The sequence shown here is derived from an EMBL/GenBank/DDBJ whole genome shotgun (WGS) entry which is preliminary data.</text>
</comment>
<reference evidence="2" key="1">
    <citation type="journal article" date="2019" name="Sci. Rep.">
        <title>Draft genome of Tanacetum cinerariifolium, the natural source of mosquito coil.</title>
        <authorList>
            <person name="Yamashiro T."/>
            <person name="Shiraishi A."/>
            <person name="Satake H."/>
            <person name="Nakayama K."/>
        </authorList>
    </citation>
    <scope>NUCLEOTIDE SEQUENCE</scope>
</reference>
<evidence type="ECO:0000313" key="2">
    <source>
        <dbReference type="EMBL" id="GFD59962.1"/>
    </source>
</evidence>
<organism evidence="2">
    <name type="scientific">Tanacetum cinerariifolium</name>
    <name type="common">Dalmatian daisy</name>
    <name type="synonym">Chrysanthemum cinerariifolium</name>
    <dbReference type="NCBI Taxonomy" id="118510"/>
    <lineage>
        <taxon>Eukaryota</taxon>
        <taxon>Viridiplantae</taxon>
        <taxon>Streptophyta</taxon>
        <taxon>Embryophyta</taxon>
        <taxon>Tracheophyta</taxon>
        <taxon>Spermatophyta</taxon>
        <taxon>Magnoliopsida</taxon>
        <taxon>eudicotyledons</taxon>
        <taxon>Gunneridae</taxon>
        <taxon>Pentapetalae</taxon>
        <taxon>asterids</taxon>
        <taxon>campanulids</taxon>
        <taxon>Asterales</taxon>
        <taxon>Asteraceae</taxon>
        <taxon>Asteroideae</taxon>
        <taxon>Anthemideae</taxon>
        <taxon>Anthemidinae</taxon>
        <taxon>Tanacetum</taxon>
    </lineage>
</organism>
<name>A0A699XIW2_TANCI</name>